<dbReference type="EMBL" id="CP094298">
    <property type="protein sequence ID" value="UNZ07608.1"/>
    <property type="molecule type" value="Genomic_DNA"/>
</dbReference>
<dbReference type="GeneID" id="66853248"/>
<feature type="domain" description="GAF" evidence="3">
    <location>
        <begin position="55"/>
        <end position="204"/>
    </location>
</feature>
<proteinExistence type="predicted"/>
<keyword evidence="5" id="KW-1185">Reference proteome</keyword>
<evidence type="ECO:0000313" key="4">
    <source>
        <dbReference type="EMBL" id="UNZ07608.1"/>
    </source>
</evidence>
<reference evidence="4 5" key="1">
    <citation type="submission" date="2022-03" db="EMBL/GenBank/DDBJ databases">
        <title>Complete genome of Streptomyces rimosus ssp. rimosus R7 (=ATCC 10970).</title>
        <authorList>
            <person name="Beganovic S."/>
            <person name="Ruckert C."/>
            <person name="Busche T."/>
            <person name="Kalinowski J."/>
            <person name="Wittmann C."/>
        </authorList>
    </citation>
    <scope>NUCLEOTIDE SEQUENCE [LARGE SCALE GENOMIC DNA]</scope>
    <source>
        <strain evidence="4 5">R7</strain>
    </source>
</reference>
<evidence type="ECO:0000256" key="1">
    <source>
        <dbReference type="ARBA" id="ARBA00022801"/>
    </source>
</evidence>
<evidence type="ECO:0000313" key="5">
    <source>
        <dbReference type="Proteomes" id="UP000829494"/>
    </source>
</evidence>
<name>A0ABY3ZBA9_STRRM</name>
<dbReference type="Pfam" id="PF01590">
    <property type="entry name" value="GAF"/>
    <property type="match status" value="1"/>
</dbReference>
<evidence type="ECO:0000256" key="2">
    <source>
        <dbReference type="SAM" id="MobiDB-lite"/>
    </source>
</evidence>
<dbReference type="EC" id="2.7.13.3" evidence="4"/>
<dbReference type="RefSeq" id="WP_003982335.1">
    <property type="nucleotide sequence ID" value="NZ_CP043497.1"/>
</dbReference>
<dbReference type="PANTHER" id="PTHR43156">
    <property type="entry name" value="STAGE II SPORULATION PROTEIN E-RELATED"/>
    <property type="match status" value="1"/>
</dbReference>
<dbReference type="Pfam" id="PF07730">
    <property type="entry name" value="HisKA_3"/>
    <property type="match status" value="1"/>
</dbReference>
<feature type="domain" description="GAF" evidence="3">
    <location>
        <begin position="229"/>
        <end position="385"/>
    </location>
</feature>
<protein>
    <submittedName>
        <fullName evidence="4">Redox sensor histidine kinase response regulator DevS</fullName>
        <ecNumber evidence="4">2.7.13.3</ecNumber>
    </submittedName>
</protein>
<dbReference type="GO" id="GO:0004673">
    <property type="term" value="F:protein histidine kinase activity"/>
    <property type="evidence" value="ECO:0007669"/>
    <property type="project" value="UniProtKB-EC"/>
</dbReference>
<dbReference type="PANTHER" id="PTHR43156:SF2">
    <property type="entry name" value="STAGE II SPORULATION PROTEIN E"/>
    <property type="match status" value="1"/>
</dbReference>
<accession>A0ABY3ZBA9</accession>
<sequence length="568" mass="59867">MPHHPHCHGPATPDASGSPDPAEGTAQRLRDLPDSLLPRLPQLLEAMVTVGADLDLTGAMRRVADTAAALTSARYAAVGLLDEDGVALCDLIAHGVSPEDERRIGRLPERSRIIGALLHGTDAVRIADVTRDPRACGALPPGHPPIRSFLGVPIRAHGERFGTLYLADKRDGAEFDAEDLHLVRVLATEAGIAMSNARLYAAARQRRRWIDGAASVTTALLAGPTPRTAPEDALAVVAERGRELAEAVTGAVLLPHSEGGMEVAALATLLPDPARDEAYRGVIPPESPVVHQLRAGLAVHADDFAADPRSVSPLARHYGPAMLLPLRSETGAHPAGGWGKVLGALALCRAPGERRFTSSERTLAAQFAGQAALALVLAGAQRDRERLAVYEDRDRIARDLHDLVIQRLFATGMLLEGTQRRTVVPEVREGLGQAVDELDATIQEIRTAIIALQQGPAGTPAGLRTRILQETGAAAPRLGVRPSVRFVGPVDARVGKASGDALIEELRTALTDAGERSRTSAPHRIDVVVDATAVLGDGRAGVRLTVAEDGVEAVDWEGPLQGGGRTGS</sequence>
<dbReference type="Gene3D" id="3.30.450.40">
    <property type="match status" value="2"/>
</dbReference>
<keyword evidence="4" id="KW-0418">Kinase</keyword>
<dbReference type="Gene3D" id="1.20.5.1930">
    <property type="match status" value="1"/>
</dbReference>
<dbReference type="SMART" id="SM00065">
    <property type="entry name" value="GAF"/>
    <property type="match status" value="2"/>
</dbReference>
<dbReference type="Proteomes" id="UP000829494">
    <property type="component" value="Chromosome"/>
</dbReference>
<dbReference type="InterPro" id="IPR003018">
    <property type="entry name" value="GAF"/>
</dbReference>
<dbReference type="InterPro" id="IPR029016">
    <property type="entry name" value="GAF-like_dom_sf"/>
</dbReference>
<gene>
    <name evidence="4" type="primary">devS1</name>
    <name evidence="4" type="ORF">SRIMR7_36185</name>
</gene>
<dbReference type="InterPro" id="IPR052016">
    <property type="entry name" value="Bact_Sigma-Reg"/>
</dbReference>
<dbReference type="SUPFAM" id="SSF55781">
    <property type="entry name" value="GAF domain-like"/>
    <property type="match status" value="2"/>
</dbReference>
<dbReference type="InterPro" id="IPR011712">
    <property type="entry name" value="Sig_transdc_His_kin_sub3_dim/P"/>
</dbReference>
<keyword evidence="1" id="KW-0378">Hydrolase</keyword>
<keyword evidence="4" id="KW-0808">Transferase</keyword>
<dbReference type="Pfam" id="PF13185">
    <property type="entry name" value="GAF_2"/>
    <property type="match status" value="1"/>
</dbReference>
<organism evidence="4 5">
    <name type="scientific">Streptomyces rimosus subsp. rimosus</name>
    <dbReference type="NCBI Taxonomy" id="132474"/>
    <lineage>
        <taxon>Bacteria</taxon>
        <taxon>Bacillati</taxon>
        <taxon>Actinomycetota</taxon>
        <taxon>Actinomycetes</taxon>
        <taxon>Kitasatosporales</taxon>
        <taxon>Streptomycetaceae</taxon>
        <taxon>Streptomyces</taxon>
    </lineage>
</organism>
<feature type="region of interest" description="Disordered" evidence="2">
    <location>
        <begin position="1"/>
        <end position="26"/>
    </location>
</feature>
<evidence type="ECO:0000259" key="3">
    <source>
        <dbReference type="SMART" id="SM00065"/>
    </source>
</evidence>